<protein>
    <submittedName>
        <fullName evidence="2">Serine protease</fullName>
    </submittedName>
</protein>
<evidence type="ECO:0000256" key="1">
    <source>
        <dbReference type="SAM" id="SignalP"/>
    </source>
</evidence>
<dbReference type="PANTHER" id="PTHR43019">
    <property type="entry name" value="SERINE ENDOPROTEASE DEGS"/>
    <property type="match status" value="1"/>
</dbReference>
<dbReference type="InterPro" id="IPR009003">
    <property type="entry name" value="Peptidase_S1_PA"/>
</dbReference>
<dbReference type="PANTHER" id="PTHR43019:SF23">
    <property type="entry name" value="PROTEASE DO-LIKE 5, CHLOROPLASTIC"/>
    <property type="match status" value="1"/>
</dbReference>
<name>A0ABT7SVS8_9ALTE</name>
<keyword evidence="2" id="KW-0645">Protease</keyword>
<evidence type="ECO:0000313" key="2">
    <source>
        <dbReference type="EMBL" id="MDM7859652.1"/>
    </source>
</evidence>
<proteinExistence type="predicted"/>
<dbReference type="SUPFAM" id="SSF50494">
    <property type="entry name" value="Trypsin-like serine proteases"/>
    <property type="match status" value="1"/>
</dbReference>
<dbReference type="GO" id="GO:0008233">
    <property type="term" value="F:peptidase activity"/>
    <property type="evidence" value="ECO:0007669"/>
    <property type="project" value="UniProtKB-KW"/>
</dbReference>
<evidence type="ECO:0000313" key="3">
    <source>
        <dbReference type="Proteomes" id="UP001234343"/>
    </source>
</evidence>
<dbReference type="RefSeq" id="WP_289363733.1">
    <property type="nucleotide sequence ID" value="NZ_JAUCBP010000002.1"/>
</dbReference>
<dbReference type="Pfam" id="PF13365">
    <property type="entry name" value="Trypsin_2"/>
    <property type="match status" value="1"/>
</dbReference>
<feature type="signal peptide" evidence="1">
    <location>
        <begin position="1"/>
        <end position="26"/>
    </location>
</feature>
<sequence length="260" mass="28049">MCKFTRISSYICACVLTLFITFNCWASELVDVIAKAKPSIVGVGVYAPLATVSHQLEGTGFVVGDGHYVVTNEHVINSELEEGIKSQRVIFVPNGRLMRTISIEAIYTDADADIAIVKIAEQLPALTLQAKDKISPDGSNILITGFPIGAVLGLFPATHQGIVAALTPNVRPAQHSSQITQQYLDRLQQPMLIYQLDITAYPGNSGSPVYLSTTGEVIAVINKVFVKQTKESAISDPSGITYAIPISFVHALAEKHNIQL</sequence>
<dbReference type="GO" id="GO:0006508">
    <property type="term" value="P:proteolysis"/>
    <property type="evidence" value="ECO:0007669"/>
    <property type="project" value="UniProtKB-KW"/>
</dbReference>
<dbReference type="Gene3D" id="2.40.10.10">
    <property type="entry name" value="Trypsin-like serine proteases"/>
    <property type="match status" value="2"/>
</dbReference>
<gene>
    <name evidence="2" type="ORF">QTP81_03395</name>
</gene>
<dbReference type="InterPro" id="IPR043504">
    <property type="entry name" value="Peptidase_S1_PA_chymotrypsin"/>
</dbReference>
<keyword evidence="1" id="KW-0732">Signal</keyword>
<keyword evidence="2" id="KW-0378">Hydrolase</keyword>
<accession>A0ABT7SVS8</accession>
<reference evidence="2 3" key="1">
    <citation type="submission" date="2023-06" db="EMBL/GenBank/DDBJ databases">
        <title>Alteromonas sp. ASW11-36 isolated from intertidal sand.</title>
        <authorList>
            <person name="Li Y."/>
        </authorList>
    </citation>
    <scope>NUCLEOTIDE SEQUENCE [LARGE SCALE GENOMIC DNA]</scope>
    <source>
        <strain evidence="2 3">ASW11-36</strain>
    </source>
</reference>
<feature type="chain" id="PRO_5047413436" evidence="1">
    <location>
        <begin position="27"/>
        <end position="260"/>
    </location>
</feature>
<dbReference type="EMBL" id="JAUCBP010000002">
    <property type="protein sequence ID" value="MDM7859652.1"/>
    <property type="molecule type" value="Genomic_DNA"/>
</dbReference>
<keyword evidence="3" id="KW-1185">Reference proteome</keyword>
<comment type="caution">
    <text evidence="2">The sequence shown here is derived from an EMBL/GenBank/DDBJ whole genome shotgun (WGS) entry which is preliminary data.</text>
</comment>
<dbReference type="Proteomes" id="UP001234343">
    <property type="component" value="Unassembled WGS sequence"/>
</dbReference>
<organism evidence="2 3">
    <name type="scientific">Alteromonas arenosi</name>
    <dbReference type="NCBI Taxonomy" id="3055817"/>
    <lineage>
        <taxon>Bacteria</taxon>
        <taxon>Pseudomonadati</taxon>
        <taxon>Pseudomonadota</taxon>
        <taxon>Gammaproteobacteria</taxon>
        <taxon>Alteromonadales</taxon>
        <taxon>Alteromonadaceae</taxon>
        <taxon>Alteromonas/Salinimonas group</taxon>
        <taxon>Alteromonas</taxon>
    </lineage>
</organism>